<feature type="compositionally biased region" description="Low complexity" evidence="1">
    <location>
        <begin position="745"/>
        <end position="764"/>
    </location>
</feature>
<feature type="compositionally biased region" description="Low complexity" evidence="1">
    <location>
        <begin position="121"/>
        <end position="131"/>
    </location>
</feature>
<dbReference type="eggNOG" id="ENOG502T58B">
    <property type="taxonomic scope" value="Eukaryota"/>
</dbReference>
<reference evidence="3" key="4">
    <citation type="journal article" date="2015" name="G3 (Bethesda)">
        <title>Genome sequences of three phytopathogenic species of the Magnaporthaceae family of fungi.</title>
        <authorList>
            <person name="Okagaki L.H."/>
            <person name="Nunes C.C."/>
            <person name="Sailsbery J."/>
            <person name="Clay B."/>
            <person name="Brown D."/>
            <person name="John T."/>
            <person name="Oh Y."/>
            <person name="Young N."/>
            <person name="Fitzgerald M."/>
            <person name="Haas B.J."/>
            <person name="Zeng Q."/>
            <person name="Young S."/>
            <person name="Adiconis X."/>
            <person name="Fan L."/>
            <person name="Levin J.Z."/>
            <person name="Mitchell T.K."/>
            <person name="Okubara P.A."/>
            <person name="Farman M.L."/>
            <person name="Kohn L.M."/>
            <person name="Birren B."/>
            <person name="Ma L.-J."/>
            <person name="Dean R.A."/>
        </authorList>
    </citation>
    <scope>NUCLEOTIDE SEQUENCE</scope>
    <source>
        <strain evidence="3">R3-111a-1</strain>
    </source>
</reference>
<organism evidence="2">
    <name type="scientific">Gaeumannomyces tritici (strain R3-111a-1)</name>
    <name type="common">Wheat and barley take-all root rot fungus</name>
    <name type="synonym">Gaeumannomyces graminis var. tritici</name>
    <dbReference type="NCBI Taxonomy" id="644352"/>
    <lineage>
        <taxon>Eukaryota</taxon>
        <taxon>Fungi</taxon>
        <taxon>Dikarya</taxon>
        <taxon>Ascomycota</taxon>
        <taxon>Pezizomycotina</taxon>
        <taxon>Sordariomycetes</taxon>
        <taxon>Sordariomycetidae</taxon>
        <taxon>Magnaporthales</taxon>
        <taxon>Magnaporthaceae</taxon>
        <taxon>Gaeumannomyces</taxon>
    </lineage>
</organism>
<keyword evidence="4" id="KW-1185">Reference proteome</keyword>
<dbReference type="HOGENOM" id="CLU_335552_0_0_1"/>
<sequence length="850" mass="93559">MDTRSKRKAAQQLTPPSSFLTTRPTTRRSRNIPFAAAIDDGTNGRPPAGPPASRSRSEPGATKASDIHSYGTRSRRRAIVLTGPDTVASQELADGGRRDGQHGTAADSDSEDDDDDYDNIPAAFAPAPAAPRLRKRKAPVAGILNAEPSPRKAKRTKRRGPALAASDAMRSIPDGAYASSDGGGRLATRLRSKGQNRAAQPPVDLPRPPAGRGGQSGRRGSGKAFVEDVEDRVRGDETNDQAEDTIEVQGDQQGDATEGGGDRRGDTTEVEDDQEESIFVAQDYREDNHGSQEKEHQDGMSKLLDEENSQFDDQETEEEARPEYEEANGPDPEAREAEYVYESSREVEEDDYVAEEDTVDDDDDGDDDGDAEEEHSHAETPDDDNRQALQPRPASSLFRPASSLPRPAPRPERGIAVRRSDAPYEVPSDNDEEAAVGSVDGDERAAGSVDDDARPDVRHRELPLGSDNQAALELELTTVSRGCIFKLTRLMGKEAWAGSGDSWPQRLPRAPDSNIGPVRDLKDSFEDLKNNLAHAPRNTDLVQQARFFRYHAPLFEDTMNSMRTLVERIARYLRHGRRPATLARDLMKTAFPMGVLALGEAFDVAGTRPPGPGRRYADFSVPMAAIVQCLARCMGDLLVAMQGVPTGGSEHESQLHQKQRDTFLVSLTELREGLARAEDQAVANAAEVARREELDRERELIQRQDQLRAMERDERLRRIRQRDKAEAEADRRRRAAEVAPRRPEPANAAPAAAAASSSSAAAEENTVAPWEREPEEQEDWRPTRAQIEYVVEVLGALGPDERFPLSAVAARLERTAPEVAELKRNVTDMAKRRYAEQGVPADEQPDWVFK</sequence>
<reference evidence="3" key="5">
    <citation type="submission" date="2018-04" db="UniProtKB">
        <authorList>
            <consortium name="EnsemblFungi"/>
        </authorList>
    </citation>
    <scope>IDENTIFICATION</scope>
    <source>
        <strain evidence="3">R3-111a-1</strain>
    </source>
</reference>
<reference evidence="2" key="2">
    <citation type="submission" date="2010-07" db="EMBL/GenBank/DDBJ databases">
        <authorList>
            <consortium name="The Broad Institute Genome Sequencing Platform"/>
            <consortium name="Broad Institute Genome Sequencing Center for Infectious Disease"/>
            <person name="Ma L.-J."/>
            <person name="Dead R."/>
            <person name="Young S."/>
            <person name="Zeng Q."/>
            <person name="Koehrsen M."/>
            <person name="Alvarado L."/>
            <person name="Berlin A."/>
            <person name="Chapman S.B."/>
            <person name="Chen Z."/>
            <person name="Freedman E."/>
            <person name="Gellesch M."/>
            <person name="Goldberg J."/>
            <person name="Griggs A."/>
            <person name="Gujja S."/>
            <person name="Heilman E.R."/>
            <person name="Heiman D."/>
            <person name="Hepburn T."/>
            <person name="Howarth C."/>
            <person name="Jen D."/>
            <person name="Larson L."/>
            <person name="Mehta T."/>
            <person name="Neiman D."/>
            <person name="Pearson M."/>
            <person name="Roberts A."/>
            <person name="Saif S."/>
            <person name="Shea T."/>
            <person name="Shenoy N."/>
            <person name="Sisk P."/>
            <person name="Stolte C."/>
            <person name="Sykes S."/>
            <person name="Walk T."/>
            <person name="White J."/>
            <person name="Yandava C."/>
            <person name="Haas B."/>
            <person name="Nusbaum C."/>
            <person name="Birren B."/>
        </authorList>
    </citation>
    <scope>NUCLEOTIDE SEQUENCE</scope>
    <source>
        <strain evidence="2">R3-111a-1</strain>
    </source>
</reference>
<feature type="compositionally biased region" description="Polar residues" evidence="1">
    <location>
        <begin position="11"/>
        <end position="24"/>
    </location>
</feature>
<dbReference type="STRING" id="644352.J3P2H3"/>
<feature type="compositionally biased region" description="Basic and acidic residues" evidence="1">
    <location>
        <begin position="332"/>
        <end position="346"/>
    </location>
</feature>
<dbReference type="AlphaFoldDB" id="J3P2H3"/>
<evidence type="ECO:0000313" key="4">
    <source>
        <dbReference type="Proteomes" id="UP000006039"/>
    </source>
</evidence>
<dbReference type="VEuPathDB" id="FungiDB:GGTG_07720"/>
<dbReference type="OrthoDB" id="10570896at2759"/>
<feature type="compositionally biased region" description="Low complexity" evidence="1">
    <location>
        <begin position="51"/>
        <end position="61"/>
    </location>
</feature>
<feature type="compositionally biased region" description="Basic and acidic residues" evidence="1">
    <location>
        <begin position="441"/>
        <end position="460"/>
    </location>
</feature>
<dbReference type="Proteomes" id="UP000006039">
    <property type="component" value="Unassembled WGS sequence"/>
</dbReference>
<feature type="compositionally biased region" description="Acidic residues" evidence="1">
    <location>
        <begin position="306"/>
        <end position="318"/>
    </location>
</feature>
<dbReference type="EnsemblFungi" id="EJT73865">
    <property type="protein sequence ID" value="EJT73865"/>
    <property type="gene ID" value="GGTG_07720"/>
</dbReference>
<name>J3P2H3_GAET3</name>
<dbReference type="GeneID" id="20348178"/>
<evidence type="ECO:0000256" key="1">
    <source>
        <dbReference type="SAM" id="MobiDB-lite"/>
    </source>
</evidence>
<gene>
    <name evidence="3" type="primary">20348178</name>
    <name evidence="2" type="ORF">GGTG_07720</name>
</gene>
<protein>
    <submittedName>
        <fullName evidence="2 3">Uncharacterized protein</fullName>
    </submittedName>
</protein>
<evidence type="ECO:0000313" key="2">
    <source>
        <dbReference type="EMBL" id="EJT73865.1"/>
    </source>
</evidence>
<reference evidence="2" key="3">
    <citation type="submission" date="2010-09" db="EMBL/GenBank/DDBJ databases">
        <title>Annotation of Gaeumannomyces graminis var. tritici R3-111a-1.</title>
        <authorList>
            <consortium name="The Broad Institute Genome Sequencing Platform"/>
            <person name="Ma L.-J."/>
            <person name="Dead R."/>
            <person name="Young S.K."/>
            <person name="Zeng Q."/>
            <person name="Gargeya S."/>
            <person name="Fitzgerald M."/>
            <person name="Haas B."/>
            <person name="Abouelleil A."/>
            <person name="Alvarado L."/>
            <person name="Arachchi H.M."/>
            <person name="Berlin A."/>
            <person name="Brown A."/>
            <person name="Chapman S.B."/>
            <person name="Chen Z."/>
            <person name="Dunbar C."/>
            <person name="Freedman E."/>
            <person name="Gearin G."/>
            <person name="Gellesch M."/>
            <person name="Goldberg J."/>
            <person name="Griggs A."/>
            <person name="Gujja S."/>
            <person name="Heiman D."/>
            <person name="Howarth C."/>
            <person name="Larson L."/>
            <person name="Lui A."/>
            <person name="MacDonald P.J.P."/>
            <person name="Mehta T."/>
            <person name="Montmayeur A."/>
            <person name="Murphy C."/>
            <person name="Neiman D."/>
            <person name="Pearson M."/>
            <person name="Priest M."/>
            <person name="Roberts A."/>
            <person name="Saif S."/>
            <person name="Shea T."/>
            <person name="Shenoy N."/>
            <person name="Sisk P."/>
            <person name="Stolte C."/>
            <person name="Sykes S."/>
            <person name="Yandava C."/>
            <person name="Wortman J."/>
            <person name="Nusbaum C."/>
            <person name="Birren B."/>
        </authorList>
    </citation>
    <scope>NUCLEOTIDE SEQUENCE</scope>
    <source>
        <strain evidence="2">R3-111a-1</strain>
    </source>
</reference>
<feature type="compositionally biased region" description="Basic and acidic residues" evidence="1">
    <location>
        <begin position="409"/>
        <end position="422"/>
    </location>
</feature>
<feature type="compositionally biased region" description="Basic and acidic residues" evidence="1">
    <location>
        <begin position="721"/>
        <end position="744"/>
    </location>
</feature>
<dbReference type="RefSeq" id="XP_009223809.1">
    <property type="nucleotide sequence ID" value="XM_009225545.1"/>
</dbReference>
<proteinExistence type="predicted"/>
<feature type="compositionally biased region" description="Acidic residues" evidence="1">
    <location>
        <begin position="347"/>
        <end position="373"/>
    </location>
</feature>
<accession>J3P2H3</accession>
<evidence type="ECO:0000313" key="3">
    <source>
        <dbReference type="EnsemblFungi" id="EJT73865"/>
    </source>
</evidence>
<feature type="compositionally biased region" description="Basic and acidic residues" evidence="1">
    <location>
        <begin position="374"/>
        <end position="386"/>
    </location>
</feature>
<feature type="compositionally biased region" description="Acidic residues" evidence="1">
    <location>
        <begin position="108"/>
        <end position="118"/>
    </location>
</feature>
<feature type="region of interest" description="Disordered" evidence="1">
    <location>
        <begin position="1"/>
        <end position="460"/>
    </location>
</feature>
<feature type="compositionally biased region" description="Basic residues" evidence="1">
    <location>
        <begin position="151"/>
        <end position="160"/>
    </location>
</feature>
<dbReference type="EMBL" id="GL385398">
    <property type="protein sequence ID" value="EJT73865.1"/>
    <property type="molecule type" value="Genomic_DNA"/>
</dbReference>
<feature type="region of interest" description="Disordered" evidence="1">
    <location>
        <begin position="721"/>
        <end position="783"/>
    </location>
</feature>
<feature type="compositionally biased region" description="Basic and acidic residues" evidence="1">
    <location>
        <begin position="283"/>
        <end position="305"/>
    </location>
</feature>
<reference evidence="4" key="1">
    <citation type="submission" date="2010-07" db="EMBL/GenBank/DDBJ databases">
        <title>The genome sequence of Gaeumannomyces graminis var. tritici strain R3-111a-1.</title>
        <authorList>
            <consortium name="The Broad Institute Genome Sequencing Platform"/>
            <person name="Ma L.-J."/>
            <person name="Dead R."/>
            <person name="Young S."/>
            <person name="Zeng Q."/>
            <person name="Koehrsen M."/>
            <person name="Alvarado L."/>
            <person name="Berlin A."/>
            <person name="Chapman S.B."/>
            <person name="Chen Z."/>
            <person name="Freedman E."/>
            <person name="Gellesch M."/>
            <person name="Goldberg J."/>
            <person name="Griggs A."/>
            <person name="Gujja S."/>
            <person name="Heilman E.R."/>
            <person name="Heiman D."/>
            <person name="Hepburn T."/>
            <person name="Howarth C."/>
            <person name="Jen D."/>
            <person name="Larson L."/>
            <person name="Mehta T."/>
            <person name="Neiman D."/>
            <person name="Pearson M."/>
            <person name="Roberts A."/>
            <person name="Saif S."/>
            <person name="Shea T."/>
            <person name="Shenoy N."/>
            <person name="Sisk P."/>
            <person name="Stolte C."/>
            <person name="Sykes S."/>
            <person name="Walk T."/>
            <person name="White J."/>
            <person name="Yandava C."/>
            <person name="Haas B."/>
            <person name="Nusbaum C."/>
            <person name="Birren B."/>
        </authorList>
    </citation>
    <scope>NUCLEOTIDE SEQUENCE [LARGE SCALE GENOMIC DNA]</scope>
    <source>
        <strain evidence="4">R3-111a-1</strain>
    </source>
</reference>